<feature type="compositionally biased region" description="Low complexity" evidence="1">
    <location>
        <begin position="129"/>
        <end position="143"/>
    </location>
</feature>
<comment type="caution">
    <text evidence="2">The sequence shown here is derived from an EMBL/GenBank/DDBJ whole genome shotgun (WGS) entry which is preliminary data.</text>
</comment>
<reference evidence="2" key="1">
    <citation type="submission" date="2020-06" db="EMBL/GenBank/DDBJ databases">
        <authorList>
            <consortium name="Plant Systems Biology data submission"/>
        </authorList>
    </citation>
    <scope>NUCLEOTIDE SEQUENCE</scope>
    <source>
        <strain evidence="2">D6</strain>
    </source>
</reference>
<organism evidence="2 3">
    <name type="scientific">Seminavis robusta</name>
    <dbReference type="NCBI Taxonomy" id="568900"/>
    <lineage>
        <taxon>Eukaryota</taxon>
        <taxon>Sar</taxon>
        <taxon>Stramenopiles</taxon>
        <taxon>Ochrophyta</taxon>
        <taxon>Bacillariophyta</taxon>
        <taxon>Bacillariophyceae</taxon>
        <taxon>Bacillariophycidae</taxon>
        <taxon>Naviculales</taxon>
        <taxon>Naviculaceae</taxon>
        <taxon>Seminavis</taxon>
    </lineage>
</organism>
<protein>
    <submittedName>
        <fullName evidence="2">Uncharacterized protein</fullName>
    </submittedName>
</protein>
<accession>A0A9N8DZ61</accession>
<gene>
    <name evidence="2" type="ORF">SEMRO_384_G131390.1</name>
</gene>
<keyword evidence="3" id="KW-1185">Reference proteome</keyword>
<dbReference type="Proteomes" id="UP001153069">
    <property type="component" value="Unassembled WGS sequence"/>
</dbReference>
<evidence type="ECO:0000313" key="3">
    <source>
        <dbReference type="Proteomes" id="UP001153069"/>
    </source>
</evidence>
<proteinExistence type="predicted"/>
<dbReference type="OrthoDB" id="55555at2759"/>
<name>A0A9N8DZ61_9STRA</name>
<dbReference type="EMBL" id="CAICTM010000383">
    <property type="protein sequence ID" value="CAB9509300.1"/>
    <property type="molecule type" value="Genomic_DNA"/>
</dbReference>
<evidence type="ECO:0000313" key="2">
    <source>
        <dbReference type="EMBL" id="CAB9509300.1"/>
    </source>
</evidence>
<sequence length="443" mass="49774">MPSTANTNSHNVTGIRMFLRMGLAVLAMSLVILQQTERLVSSQLQTDLQIQIHNTTYSVTADLLDAPTTTRSSNRDDGDHTTTTSTTRRHHNAEIQDNNDRTAIVWVTRYLDICGAARLRHLIATSGAANSTTSTTGSSASASPLKIHPSQSPRDVWLLHNHNSLANHSSSDEQYQTSLQLLRELEDYARDEIGTRLYSAQQLSHPTKGFDDTRAGASKSSFLSFMVSHHYGWAWHIEDDVFYTGRWREIFGEEYHDGNTILDGSTNLPPPNQSNKSVVAVPTTTTPAYDVIATGKYVGPKWYWFQDDPQPCTIRIPERLSLGNNQQRCANVVANMTRWGIARLSGRFAHSLWTNVMTGNVVGHHEAVVASVCHSYNFTCTVEYLLQPRIGSFITAGWGDWAKDWKQRLTNHGTIKPSKIYHPVKCAAYRERNKKHLTQYLVY</sequence>
<dbReference type="AlphaFoldDB" id="A0A9N8DZ61"/>
<evidence type="ECO:0000256" key="1">
    <source>
        <dbReference type="SAM" id="MobiDB-lite"/>
    </source>
</evidence>
<feature type="region of interest" description="Disordered" evidence="1">
    <location>
        <begin position="129"/>
        <end position="148"/>
    </location>
</feature>
<feature type="region of interest" description="Disordered" evidence="1">
    <location>
        <begin position="66"/>
        <end position="95"/>
    </location>
</feature>